<sequence length="235" mass="27458">MTDRISLDYWFPKLVGSGVNLPITEIIKTDADFWPWLDGEESPSANEFLNLLKSKGDEWGYPLFLRTGHTAAKHSWKDSCFVESEEKLGPCMFGLVETSAMALPGMPTDIWVIREFLDLDIRFHAFWGNMPIAVEWRFFIEPRRVICHHPYWPAEAFELIQHKPDDWSELLEEMNNDITEKEFMLLEHFCDLVLVKGKFDGRWSVDFARGKNKTWYVTDMAPMEVSYHWPGCENG</sequence>
<proteinExistence type="predicted"/>
<evidence type="ECO:0008006" key="2">
    <source>
        <dbReference type="Google" id="ProtNLM"/>
    </source>
</evidence>
<gene>
    <name evidence="1" type="ORF">LCGC14_2539920</name>
</gene>
<reference evidence="1" key="1">
    <citation type="journal article" date="2015" name="Nature">
        <title>Complex archaea that bridge the gap between prokaryotes and eukaryotes.</title>
        <authorList>
            <person name="Spang A."/>
            <person name="Saw J.H."/>
            <person name="Jorgensen S.L."/>
            <person name="Zaremba-Niedzwiedzka K."/>
            <person name="Martijn J."/>
            <person name="Lind A.E."/>
            <person name="van Eijk R."/>
            <person name="Schleper C."/>
            <person name="Guy L."/>
            <person name="Ettema T.J."/>
        </authorList>
    </citation>
    <scope>NUCLEOTIDE SEQUENCE</scope>
</reference>
<protein>
    <recommendedName>
        <fullName evidence="2">ATP-grasp domain-containing protein</fullName>
    </recommendedName>
</protein>
<name>A0A0F9DJ28_9ZZZZ</name>
<dbReference type="EMBL" id="LAZR01041426">
    <property type="protein sequence ID" value="KKL12023.1"/>
    <property type="molecule type" value="Genomic_DNA"/>
</dbReference>
<accession>A0A0F9DJ28</accession>
<comment type="caution">
    <text evidence="1">The sequence shown here is derived from an EMBL/GenBank/DDBJ whole genome shotgun (WGS) entry which is preliminary data.</text>
</comment>
<dbReference type="AlphaFoldDB" id="A0A0F9DJ28"/>
<evidence type="ECO:0000313" key="1">
    <source>
        <dbReference type="EMBL" id="KKL12023.1"/>
    </source>
</evidence>
<organism evidence="1">
    <name type="scientific">marine sediment metagenome</name>
    <dbReference type="NCBI Taxonomy" id="412755"/>
    <lineage>
        <taxon>unclassified sequences</taxon>
        <taxon>metagenomes</taxon>
        <taxon>ecological metagenomes</taxon>
    </lineage>
</organism>